<dbReference type="EMBL" id="JAFMPP010000019">
    <property type="protein sequence ID" value="MBO0664325.1"/>
    <property type="molecule type" value="Genomic_DNA"/>
</dbReference>
<dbReference type="PANTHER" id="PTHR40590">
    <property type="entry name" value="CYTOPLASMIC PROTEIN-RELATED"/>
    <property type="match status" value="1"/>
</dbReference>
<dbReference type="RefSeq" id="WP_207259236.1">
    <property type="nucleotide sequence ID" value="NZ_JAFMPP010000019.1"/>
</dbReference>
<feature type="region of interest" description="Disordered" evidence="1">
    <location>
        <begin position="352"/>
        <end position="377"/>
    </location>
</feature>
<dbReference type="PANTHER" id="PTHR40590:SF1">
    <property type="entry name" value="CYTOPLASMIC PROTEIN"/>
    <property type="match status" value="1"/>
</dbReference>
<dbReference type="AlphaFoldDB" id="A0A939JVL0"/>
<protein>
    <submittedName>
        <fullName evidence="3">TraB/GumN family protein</fullName>
    </submittedName>
</protein>
<keyword evidence="4" id="KW-1185">Reference proteome</keyword>
<dbReference type="Pfam" id="PF01963">
    <property type="entry name" value="TraB_PrgY_gumN"/>
    <property type="match status" value="1"/>
</dbReference>
<dbReference type="InterPro" id="IPR002816">
    <property type="entry name" value="TraB/PrgY/GumN_fam"/>
</dbReference>
<name>A0A939JVL0_9HYPH</name>
<reference evidence="3" key="1">
    <citation type="submission" date="2021-03" db="EMBL/GenBank/DDBJ databases">
        <title>Whole genome sequence of Jiella sp. CQZ9-1.</title>
        <authorList>
            <person name="Tuo L."/>
        </authorList>
    </citation>
    <scope>NUCLEOTIDE SEQUENCE</scope>
    <source>
        <strain evidence="3">CQZ9-1</strain>
    </source>
</reference>
<dbReference type="InterPro" id="IPR047111">
    <property type="entry name" value="YbaP-like"/>
</dbReference>
<evidence type="ECO:0000313" key="4">
    <source>
        <dbReference type="Proteomes" id="UP000664122"/>
    </source>
</evidence>
<feature type="chain" id="PRO_5037498072" evidence="2">
    <location>
        <begin position="33"/>
        <end position="377"/>
    </location>
</feature>
<accession>A0A939JVL0</accession>
<evidence type="ECO:0000256" key="2">
    <source>
        <dbReference type="SAM" id="SignalP"/>
    </source>
</evidence>
<proteinExistence type="predicted"/>
<comment type="caution">
    <text evidence="3">The sequence shown here is derived from an EMBL/GenBank/DDBJ whole genome shotgun (WGS) entry which is preliminary data.</text>
</comment>
<dbReference type="CDD" id="cd14789">
    <property type="entry name" value="Tiki"/>
    <property type="match status" value="1"/>
</dbReference>
<evidence type="ECO:0000256" key="1">
    <source>
        <dbReference type="SAM" id="MobiDB-lite"/>
    </source>
</evidence>
<evidence type="ECO:0000313" key="3">
    <source>
        <dbReference type="EMBL" id="MBO0664325.1"/>
    </source>
</evidence>
<gene>
    <name evidence="3" type="ORF">J1C48_17220</name>
</gene>
<dbReference type="Proteomes" id="UP000664122">
    <property type="component" value="Unassembled WGS sequence"/>
</dbReference>
<sequence length="377" mass="40576">MSLRSKFLARSVVAATLIVASFLAAVSAQAEAANCDAKSLIPQLKTEGKLDGVEAEAAKVKNGEGRFYRIEKDGVAPSYLLGTMHLGDPRLLQLPTPIETAFDQSRRLVIETTDVLDQKKLAGVIMADPTLTMLPNGQTLDDYLDPKEKDRLKSMLSKKGVPLQAVERLQPWFLSSGFMLPSCQQVLVKGIPIVLDTTLALRAKTAGKQVEGLETGVEQLKTMAAIPLKEQMDSFVALLAIENRIGDVFETMIELYLEEHVSTMIPAIEAAVPDGGVMVGAGEGYNSFEEKVILERNRRMADRMVPLLDKGGTFVAVGALHLTGDKGLVALLRGKGYRVTRVTVPVPAAAIEPPTAADASKEVTPPTAATPEKSDDQ</sequence>
<feature type="signal peptide" evidence="2">
    <location>
        <begin position="1"/>
        <end position="32"/>
    </location>
</feature>
<keyword evidence="2" id="KW-0732">Signal</keyword>
<organism evidence="3 4">
    <name type="scientific">Jiella flava</name>
    <dbReference type="NCBI Taxonomy" id="2816857"/>
    <lineage>
        <taxon>Bacteria</taxon>
        <taxon>Pseudomonadati</taxon>
        <taxon>Pseudomonadota</taxon>
        <taxon>Alphaproteobacteria</taxon>
        <taxon>Hyphomicrobiales</taxon>
        <taxon>Aurantimonadaceae</taxon>
        <taxon>Jiella</taxon>
    </lineage>
</organism>